<dbReference type="NCBIfam" id="TIGR02241">
    <property type="entry name" value="conserved hypothetical phage tail region protein"/>
    <property type="match status" value="1"/>
</dbReference>
<dbReference type="InterPro" id="IPR010667">
    <property type="entry name" value="Phage_T4_Gp19"/>
</dbReference>
<reference evidence="1" key="1">
    <citation type="submission" date="2020-05" db="EMBL/GenBank/DDBJ databases">
        <authorList>
            <person name="Chiriac C."/>
            <person name="Salcher M."/>
            <person name="Ghai R."/>
            <person name="Kavagutti S V."/>
        </authorList>
    </citation>
    <scope>NUCLEOTIDE SEQUENCE</scope>
</reference>
<proteinExistence type="predicted"/>
<protein>
    <recommendedName>
        <fullName evidence="2">Tail tube protein</fullName>
    </recommendedName>
</protein>
<dbReference type="GO" id="GO:0005198">
    <property type="term" value="F:structural molecule activity"/>
    <property type="evidence" value="ECO:0007669"/>
    <property type="project" value="InterPro"/>
</dbReference>
<evidence type="ECO:0008006" key="2">
    <source>
        <dbReference type="Google" id="ProtNLM"/>
    </source>
</evidence>
<name>A0A6J5QSV9_9CAUD</name>
<accession>A0A6J5QSV9</accession>
<dbReference type="InterPro" id="IPR011747">
    <property type="entry name" value="CHP02241"/>
</dbReference>
<dbReference type="PANTHER" id="PTHR38009">
    <property type="entry name" value="CONSERVED HYPOTHETICAL PHAGE TAIL PROTEIN"/>
    <property type="match status" value="1"/>
</dbReference>
<dbReference type="Pfam" id="PF06841">
    <property type="entry name" value="Phage_T4_gp19"/>
    <property type="match status" value="1"/>
</dbReference>
<evidence type="ECO:0000313" key="1">
    <source>
        <dbReference type="EMBL" id="CAB4185596.1"/>
    </source>
</evidence>
<gene>
    <name evidence="1" type="ORF">UFOVP1130_83</name>
</gene>
<organism evidence="1">
    <name type="scientific">uncultured Caudovirales phage</name>
    <dbReference type="NCBI Taxonomy" id="2100421"/>
    <lineage>
        <taxon>Viruses</taxon>
        <taxon>Duplodnaviria</taxon>
        <taxon>Heunggongvirae</taxon>
        <taxon>Uroviricota</taxon>
        <taxon>Caudoviricetes</taxon>
        <taxon>Peduoviridae</taxon>
        <taxon>Maltschvirus</taxon>
        <taxon>Maltschvirus maltsch</taxon>
    </lineage>
</organism>
<dbReference type="PANTHER" id="PTHR38009:SF1">
    <property type="entry name" value="CONSERVED HYPOTHETICAL PHAGE TAIL PROTEIN"/>
    <property type="match status" value="1"/>
</dbReference>
<sequence>MASATVLRTDPLRNFKFRVQIIPKQSGNLQTTLNQIGELGFAQVSGISVTNEIISYREGGMNTHPHKMVAQSDFAPVSFARGAFSGQGQLFQWQKFLHAWLDGGVGGEAGLAKGDGDYRCDILVKVYDHPHTASEVEGQSGLKYQWDGSEMMGAIVPGKVKFQFKLYNAWPGAYALTDLNAGDNGILIQSMTVHHEGFYIDWNGTEDLATK</sequence>
<dbReference type="EMBL" id="LR797078">
    <property type="protein sequence ID" value="CAB4185596.1"/>
    <property type="molecule type" value="Genomic_DNA"/>
</dbReference>